<comment type="similarity">
    <text evidence="2">Belongs to the YkuD family.</text>
</comment>
<reference evidence="12" key="2">
    <citation type="journal article" date="2022" name="Front. Microbiol.">
        <title>Comparative Genomic Analysis Revealed Distinct Molecular Components and Organization of CO2-Concentrating Mechanism in Thermophilic Cyanobacteria.</title>
        <authorList>
            <person name="Tang J."/>
            <person name="Zhou H."/>
            <person name="Yao D."/>
            <person name="Riaz S."/>
            <person name="You D."/>
            <person name="Klepacz-Smolka A."/>
            <person name="Daroch M."/>
        </authorList>
    </citation>
    <scope>NUCLEOTIDE SEQUENCE [LARGE SCALE GENOMIC DNA]</scope>
    <source>
        <strain evidence="12">PCC 6715</strain>
    </source>
</reference>
<keyword evidence="8 9" id="KW-0961">Cell wall biogenesis/degradation</keyword>
<dbReference type="InterPro" id="IPR005490">
    <property type="entry name" value="LD_TPept_cat_dom"/>
</dbReference>
<evidence type="ECO:0000256" key="7">
    <source>
        <dbReference type="ARBA" id="ARBA00022984"/>
    </source>
</evidence>
<dbReference type="SUPFAM" id="SSF141523">
    <property type="entry name" value="L,D-transpeptidase catalytic domain-like"/>
    <property type="match status" value="1"/>
</dbReference>
<evidence type="ECO:0000256" key="3">
    <source>
        <dbReference type="ARBA" id="ARBA00022676"/>
    </source>
</evidence>
<dbReference type="GO" id="GO:0005576">
    <property type="term" value="C:extracellular region"/>
    <property type="evidence" value="ECO:0007669"/>
    <property type="project" value="TreeGrafter"/>
</dbReference>
<organism evidence="11 12">
    <name type="scientific">Parathermosynechococcus lividus PCC 6715</name>
    <dbReference type="NCBI Taxonomy" id="1917166"/>
    <lineage>
        <taxon>Bacteria</taxon>
        <taxon>Bacillati</taxon>
        <taxon>Cyanobacteriota</taxon>
        <taxon>Cyanophyceae</taxon>
        <taxon>Acaryochloridales</taxon>
        <taxon>Thermosynechococcaceae</taxon>
        <taxon>Parathermosynechococcus</taxon>
    </lineage>
</organism>
<evidence type="ECO:0000313" key="11">
    <source>
        <dbReference type="EMBL" id="ATS18526.1"/>
    </source>
</evidence>
<evidence type="ECO:0000256" key="1">
    <source>
        <dbReference type="ARBA" id="ARBA00004752"/>
    </source>
</evidence>
<name>A0A2D2Q217_PARLV</name>
<dbReference type="InterPro" id="IPR038063">
    <property type="entry name" value="Transpep_catalytic_dom"/>
</dbReference>
<dbReference type="KEGG" id="slw:BRW62_06895"/>
<keyword evidence="6 9" id="KW-0133">Cell shape</keyword>
<keyword evidence="7 9" id="KW-0573">Peptidoglycan synthesis</keyword>
<dbReference type="InterPro" id="IPR050979">
    <property type="entry name" value="LD-transpeptidase"/>
</dbReference>
<dbReference type="GO" id="GO:0008360">
    <property type="term" value="P:regulation of cell shape"/>
    <property type="evidence" value="ECO:0007669"/>
    <property type="project" value="UniProtKB-UniRule"/>
</dbReference>
<evidence type="ECO:0000256" key="6">
    <source>
        <dbReference type="ARBA" id="ARBA00022960"/>
    </source>
</evidence>
<dbReference type="Proteomes" id="UP000231057">
    <property type="component" value="Chromosome"/>
</dbReference>
<keyword evidence="3" id="KW-0328">Glycosyltransferase</keyword>
<dbReference type="GO" id="GO:0071555">
    <property type="term" value="P:cell wall organization"/>
    <property type="evidence" value="ECO:0007669"/>
    <property type="project" value="UniProtKB-UniRule"/>
</dbReference>
<dbReference type="GO" id="GO:0071972">
    <property type="term" value="F:peptidoglycan L,D-transpeptidase activity"/>
    <property type="evidence" value="ECO:0007669"/>
    <property type="project" value="TreeGrafter"/>
</dbReference>
<dbReference type="GO" id="GO:0016757">
    <property type="term" value="F:glycosyltransferase activity"/>
    <property type="evidence" value="ECO:0007669"/>
    <property type="project" value="UniProtKB-KW"/>
</dbReference>
<proteinExistence type="inferred from homology"/>
<dbReference type="Pfam" id="PF03734">
    <property type="entry name" value="YkuD"/>
    <property type="match status" value="1"/>
</dbReference>
<evidence type="ECO:0000313" key="12">
    <source>
        <dbReference type="Proteomes" id="UP000231057"/>
    </source>
</evidence>
<dbReference type="PANTHER" id="PTHR30582:SF24">
    <property type="entry name" value="L,D-TRANSPEPTIDASE ERFK_SRFK-RELATED"/>
    <property type="match status" value="1"/>
</dbReference>
<feature type="active site" description="Nucleophile" evidence="9">
    <location>
        <position position="174"/>
    </location>
</feature>
<evidence type="ECO:0000256" key="5">
    <source>
        <dbReference type="ARBA" id="ARBA00022801"/>
    </source>
</evidence>
<keyword evidence="4" id="KW-0808">Transferase</keyword>
<evidence type="ECO:0000256" key="8">
    <source>
        <dbReference type="ARBA" id="ARBA00023316"/>
    </source>
</evidence>
<feature type="domain" description="L,D-TPase catalytic" evidence="10">
    <location>
        <begin position="72"/>
        <end position="198"/>
    </location>
</feature>
<dbReference type="UniPathway" id="UPA00219"/>
<comment type="pathway">
    <text evidence="1 9">Cell wall biogenesis; peptidoglycan biosynthesis.</text>
</comment>
<keyword evidence="5" id="KW-0378">Hydrolase</keyword>
<evidence type="ECO:0000256" key="4">
    <source>
        <dbReference type="ARBA" id="ARBA00022679"/>
    </source>
</evidence>
<dbReference type="RefSeq" id="WP_099798874.1">
    <property type="nucleotide sequence ID" value="NZ_CP018092.1"/>
</dbReference>
<dbReference type="OrthoDB" id="9787225at2"/>
<feature type="active site" description="Proton donor/acceptor" evidence="9">
    <location>
        <position position="158"/>
    </location>
</feature>
<evidence type="ECO:0000256" key="2">
    <source>
        <dbReference type="ARBA" id="ARBA00005992"/>
    </source>
</evidence>
<evidence type="ECO:0000259" key="10">
    <source>
        <dbReference type="PROSITE" id="PS52029"/>
    </source>
</evidence>
<keyword evidence="12" id="KW-1185">Reference proteome</keyword>
<accession>A0A2D2Q217</accession>
<protein>
    <recommendedName>
        <fullName evidence="10">L,D-TPase catalytic domain-containing protein</fullName>
    </recommendedName>
</protein>
<dbReference type="PROSITE" id="PS52029">
    <property type="entry name" value="LD_TPASE"/>
    <property type="match status" value="1"/>
</dbReference>
<dbReference type="CDD" id="cd16913">
    <property type="entry name" value="YkuD_like"/>
    <property type="match status" value="1"/>
</dbReference>
<dbReference type="PANTHER" id="PTHR30582">
    <property type="entry name" value="L,D-TRANSPEPTIDASE"/>
    <property type="match status" value="1"/>
</dbReference>
<gene>
    <name evidence="11" type="ORF">BRW62_06895</name>
</gene>
<dbReference type="GO" id="GO:0018104">
    <property type="term" value="P:peptidoglycan-protein cross-linking"/>
    <property type="evidence" value="ECO:0007669"/>
    <property type="project" value="TreeGrafter"/>
</dbReference>
<reference evidence="11 12" key="1">
    <citation type="submission" date="2016-11" db="EMBL/GenBank/DDBJ databases">
        <title>Complete genome sequence of thermophilic cyanobacteria strain Synechococcus sp. PCC6715.</title>
        <authorList>
            <person name="Tang J."/>
            <person name="Daroch M."/>
            <person name="Liang Y."/>
            <person name="Jiang D."/>
            <person name="Shah M."/>
        </authorList>
    </citation>
    <scope>NUCLEOTIDE SEQUENCE [LARGE SCALE GENOMIC DNA]</scope>
    <source>
        <strain evidence="11 12">PCC 6715</strain>
    </source>
</reference>
<dbReference type="Gene3D" id="2.40.440.10">
    <property type="entry name" value="L,D-transpeptidase catalytic domain-like"/>
    <property type="match status" value="1"/>
</dbReference>
<evidence type="ECO:0000256" key="9">
    <source>
        <dbReference type="PROSITE-ProRule" id="PRU01373"/>
    </source>
</evidence>
<dbReference type="EMBL" id="CP018092">
    <property type="protein sequence ID" value="ATS18526.1"/>
    <property type="molecule type" value="Genomic_DNA"/>
</dbReference>
<dbReference type="AlphaFoldDB" id="A0A2D2Q217"/>
<sequence length="199" mass="21575">MSRWGKTHFWGLLIGAIGAIATGYSSAGAVPAEATLSRAPDTEPYLPLTIAPPTMALPPLGDAANFLPALERKIVLRLRERRVFLYEGDQVLVSYPVAVGKPGWETPQGQFKVLHKVVNPRWESPFTGSVIPPGPRNPLGDRLIVFAPMGNNNYAGFHGTPNESAIGQAVSHGCVRMRNSDIRALFEKIEVGTRVIVQP</sequence>